<sequence length="178" mass="19585">MLRDPHPPQASLQRLSPASSPIHHQQLRYSHASSIACTSSTISPTCLHPPRSSPTLSLSPHNSNSKRLSFVVYSDLLIDFIFDYNPLRTTLNVGVCASYVFHCIGTNVTTTPSNIFFGLCTFLCAKSAFHFKQLSGILSDNNMSDEDVMPWRKLMSWQDGEAEGSGTEDQRATVPPVG</sequence>
<feature type="region of interest" description="Disordered" evidence="1">
    <location>
        <begin position="159"/>
        <end position="178"/>
    </location>
</feature>
<reference evidence="2 3" key="1">
    <citation type="submission" date="2014-06" db="EMBL/GenBank/DDBJ databases">
        <title>Evolutionary Origins and Diversification of the Mycorrhizal Mutualists.</title>
        <authorList>
            <consortium name="DOE Joint Genome Institute"/>
            <consortium name="Mycorrhizal Genomics Consortium"/>
            <person name="Kohler A."/>
            <person name="Kuo A."/>
            <person name="Nagy L.G."/>
            <person name="Floudas D."/>
            <person name="Copeland A."/>
            <person name="Barry K.W."/>
            <person name="Cichocki N."/>
            <person name="Veneault-Fourrey C."/>
            <person name="LaButti K."/>
            <person name="Lindquist E.A."/>
            <person name="Lipzen A."/>
            <person name="Lundell T."/>
            <person name="Morin E."/>
            <person name="Murat C."/>
            <person name="Riley R."/>
            <person name="Ohm R."/>
            <person name="Sun H."/>
            <person name="Tunlid A."/>
            <person name="Henrissat B."/>
            <person name="Grigoriev I.V."/>
            <person name="Hibbett D.S."/>
            <person name="Martin F."/>
        </authorList>
    </citation>
    <scope>NUCLEOTIDE SEQUENCE [LARGE SCALE GENOMIC DNA]</scope>
    <source>
        <strain evidence="2 3">SS14</strain>
    </source>
</reference>
<dbReference type="AlphaFoldDB" id="A0A0C9U8U6"/>
<keyword evidence="3" id="KW-1185">Reference proteome</keyword>
<organism evidence="2 3">
    <name type="scientific">Sphaerobolus stellatus (strain SS14)</name>
    <dbReference type="NCBI Taxonomy" id="990650"/>
    <lineage>
        <taxon>Eukaryota</taxon>
        <taxon>Fungi</taxon>
        <taxon>Dikarya</taxon>
        <taxon>Basidiomycota</taxon>
        <taxon>Agaricomycotina</taxon>
        <taxon>Agaricomycetes</taxon>
        <taxon>Phallomycetidae</taxon>
        <taxon>Geastrales</taxon>
        <taxon>Sphaerobolaceae</taxon>
        <taxon>Sphaerobolus</taxon>
    </lineage>
</organism>
<evidence type="ECO:0000313" key="3">
    <source>
        <dbReference type="Proteomes" id="UP000054279"/>
    </source>
</evidence>
<dbReference type="EMBL" id="KN837414">
    <property type="protein sequence ID" value="KIJ25447.1"/>
    <property type="molecule type" value="Genomic_DNA"/>
</dbReference>
<proteinExistence type="predicted"/>
<dbReference type="HOGENOM" id="CLU_1511539_0_0_1"/>
<dbReference type="Proteomes" id="UP000054279">
    <property type="component" value="Unassembled WGS sequence"/>
</dbReference>
<protein>
    <submittedName>
        <fullName evidence="2">Uncharacterized protein</fullName>
    </submittedName>
</protein>
<gene>
    <name evidence="2" type="ORF">M422DRAFT_273590</name>
</gene>
<feature type="region of interest" description="Disordered" evidence="1">
    <location>
        <begin position="1"/>
        <end position="20"/>
    </location>
</feature>
<name>A0A0C9U8U6_SPHS4</name>
<evidence type="ECO:0000313" key="2">
    <source>
        <dbReference type="EMBL" id="KIJ25447.1"/>
    </source>
</evidence>
<accession>A0A0C9U8U6</accession>
<feature type="compositionally biased region" description="Polar residues" evidence="1">
    <location>
        <begin position="10"/>
        <end position="20"/>
    </location>
</feature>
<evidence type="ECO:0000256" key="1">
    <source>
        <dbReference type="SAM" id="MobiDB-lite"/>
    </source>
</evidence>